<dbReference type="AlphaFoldDB" id="A0A9W5UWL1"/>
<dbReference type="SUPFAM" id="SSF51126">
    <property type="entry name" value="Pectin lyase-like"/>
    <property type="match status" value="1"/>
</dbReference>
<evidence type="ECO:0008006" key="5">
    <source>
        <dbReference type="Google" id="ProtNLM"/>
    </source>
</evidence>
<feature type="transmembrane region" description="Helical" evidence="2">
    <location>
        <begin position="23"/>
        <end position="44"/>
    </location>
</feature>
<reference evidence="3" key="1">
    <citation type="submission" date="2021-01" db="EMBL/GenBank/DDBJ databases">
        <title>Whole genome shotgun sequence of Verrucosispora sediminis NBRC 107745.</title>
        <authorList>
            <person name="Komaki H."/>
            <person name="Tamura T."/>
        </authorList>
    </citation>
    <scope>NUCLEOTIDE SEQUENCE</scope>
    <source>
        <strain evidence="3">NBRC 107745</strain>
    </source>
</reference>
<evidence type="ECO:0000313" key="3">
    <source>
        <dbReference type="EMBL" id="GIJ36462.1"/>
    </source>
</evidence>
<sequence length="556" mass="56755">MSNYVAKNNASESEATPKRRRKLWLASGVAGLTGVVSIAAVGVATGAGAVGTDGLRWSTAQQVSRDGDQNAVAPEGHKGKKEDRADNAADERARHDQKRDDEKRDHGKDVPCDSDKLIQALVFANENHGGVLNLAKGCTYSLTRSDAGDGTGPNGLPVITENVVLKGNDTKIVRDATAEEFRILNVGRGGNLTVKGLTIKNGQTSALPVNGDTPEAVWSRFSNSVEATKAAEAKKEYLPLLHAKPKGIALKAKAASAPSVLVDPESNDGGGVLVQPGGTASFEETHIVANQAGGVGGGLANFGKASLYHTTVADNTAFLYGGGIFNAGVLRVAESTVKNNDAIIGGGGIANGAAFIFRTDIDGGTAWIEKTEVVGNEVLGFGGGVLDIEGNTTVRYSKVIGNTAVLAGGGVTAAGDDSTLELAHVEVAKNTTVGVGGGMALGFGAIANVEETKIVENKAGFFGGGVFNGTGEATFRHSEISGNRAVGPLGVGGGIFTVAGVIDLEKTKVAHNFATLTAGGVFSFLGEVNVDDKSAITANKPTNCAGTFTPIPNCFG</sequence>
<feature type="compositionally biased region" description="Basic and acidic residues" evidence="1">
    <location>
        <begin position="75"/>
        <end position="111"/>
    </location>
</feature>
<dbReference type="RefSeq" id="WP_093407430.1">
    <property type="nucleotide sequence ID" value="NZ_BOPD01000051.1"/>
</dbReference>
<evidence type="ECO:0000313" key="4">
    <source>
        <dbReference type="Proteomes" id="UP000607311"/>
    </source>
</evidence>
<keyword evidence="2" id="KW-1133">Transmembrane helix</keyword>
<comment type="caution">
    <text evidence="3">The sequence shown here is derived from an EMBL/GenBank/DDBJ whole genome shotgun (WGS) entry which is preliminary data.</text>
</comment>
<name>A0A9W5UWL1_9ACTN</name>
<keyword evidence="2" id="KW-0472">Membrane</keyword>
<proteinExistence type="predicted"/>
<evidence type="ECO:0000256" key="1">
    <source>
        <dbReference type="SAM" id="MobiDB-lite"/>
    </source>
</evidence>
<evidence type="ECO:0000256" key="2">
    <source>
        <dbReference type="SAM" id="Phobius"/>
    </source>
</evidence>
<dbReference type="OrthoDB" id="3399438at2"/>
<protein>
    <recommendedName>
        <fullName evidence="5">Polymorphic outer membrane protein repeat-containing protein</fullName>
    </recommendedName>
</protein>
<keyword evidence="2" id="KW-0812">Transmembrane</keyword>
<organism evidence="3 4">
    <name type="scientific">Micromonospora sediminimaris</name>
    <dbReference type="NCBI Taxonomy" id="547162"/>
    <lineage>
        <taxon>Bacteria</taxon>
        <taxon>Bacillati</taxon>
        <taxon>Actinomycetota</taxon>
        <taxon>Actinomycetes</taxon>
        <taxon>Micromonosporales</taxon>
        <taxon>Micromonosporaceae</taxon>
        <taxon>Micromonospora</taxon>
    </lineage>
</organism>
<keyword evidence="4" id="KW-1185">Reference proteome</keyword>
<accession>A0A9W5UWL1</accession>
<dbReference type="EMBL" id="BOPD01000051">
    <property type="protein sequence ID" value="GIJ36462.1"/>
    <property type="molecule type" value="Genomic_DNA"/>
</dbReference>
<dbReference type="InterPro" id="IPR011050">
    <property type="entry name" value="Pectin_lyase_fold/virulence"/>
</dbReference>
<feature type="region of interest" description="Disordered" evidence="1">
    <location>
        <begin position="60"/>
        <end position="111"/>
    </location>
</feature>
<gene>
    <name evidence="3" type="ORF">Vse01_56100</name>
</gene>
<dbReference type="Proteomes" id="UP000607311">
    <property type="component" value="Unassembled WGS sequence"/>
</dbReference>